<comment type="caution">
    <text evidence="1">The sequence shown here is derived from an EMBL/GenBank/DDBJ whole genome shotgun (WGS) entry which is preliminary data.</text>
</comment>
<reference evidence="1" key="1">
    <citation type="journal article" date="2023" name="G3 (Bethesda)">
        <title>A reference genome for the long-term kleptoplast-retaining sea slug Elysia crispata morphotype clarki.</title>
        <authorList>
            <person name="Eastman K.E."/>
            <person name="Pendleton A.L."/>
            <person name="Shaikh M.A."/>
            <person name="Suttiyut T."/>
            <person name="Ogas R."/>
            <person name="Tomko P."/>
            <person name="Gavelis G."/>
            <person name="Widhalm J.R."/>
            <person name="Wisecaver J.H."/>
        </authorList>
    </citation>
    <scope>NUCLEOTIDE SEQUENCE</scope>
    <source>
        <strain evidence="1">ECLA1</strain>
    </source>
</reference>
<dbReference type="EMBL" id="JAWDGP010000218">
    <property type="protein sequence ID" value="KAK3802729.1"/>
    <property type="molecule type" value="Genomic_DNA"/>
</dbReference>
<keyword evidence="2" id="KW-1185">Reference proteome</keyword>
<gene>
    <name evidence="1" type="ORF">RRG08_001991</name>
</gene>
<dbReference type="Proteomes" id="UP001283361">
    <property type="component" value="Unassembled WGS sequence"/>
</dbReference>
<dbReference type="AlphaFoldDB" id="A0AAE1BB04"/>
<sequence length="95" mass="10825">MIFSDILMSSTKVGYSRQQYLKEITRPGWYNTGTPLSVSALYLEELCSRFLCFRNLLNVIEAKGRVSRDGAKFAVWKQIQPWKNGVSAKTNLCSL</sequence>
<organism evidence="1 2">
    <name type="scientific">Elysia crispata</name>
    <name type="common">lettuce slug</name>
    <dbReference type="NCBI Taxonomy" id="231223"/>
    <lineage>
        <taxon>Eukaryota</taxon>
        <taxon>Metazoa</taxon>
        <taxon>Spiralia</taxon>
        <taxon>Lophotrochozoa</taxon>
        <taxon>Mollusca</taxon>
        <taxon>Gastropoda</taxon>
        <taxon>Heterobranchia</taxon>
        <taxon>Euthyneura</taxon>
        <taxon>Panpulmonata</taxon>
        <taxon>Sacoglossa</taxon>
        <taxon>Placobranchoidea</taxon>
        <taxon>Plakobranchidae</taxon>
        <taxon>Elysia</taxon>
    </lineage>
</organism>
<name>A0AAE1BB04_9GAST</name>
<accession>A0AAE1BB04</accession>
<evidence type="ECO:0000313" key="1">
    <source>
        <dbReference type="EMBL" id="KAK3802729.1"/>
    </source>
</evidence>
<evidence type="ECO:0000313" key="2">
    <source>
        <dbReference type="Proteomes" id="UP001283361"/>
    </source>
</evidence>
<protein>
    <submittedName>
        <fullName evidence="1">Uncharacterized protein</fullName>
    </submittedName>
</protein>
<proteinExistence type="predicted"/>